<evidence type="ECO:0000256" key="2">
    <source>
        <dbReference type="ARBA" id="ARBA00022898"/>
    </source>
</evidence>
<dbReference type="CDD" id="cd07377">
    <property type="entry name" value="WHTH_GntR"/>
    <property type="match status" value="1"/>
</dbReference>
<dbReference type="PROSITE" id="PS50949">
    <property type="entry name" value="HTH_GNTR"/>
    <property type="match status" value="1"/>
</dbReference>
<comment type="similarity">
    <text evidence="1">In the C-terminal section; belongs to the class-I pyridoxal-phosphate-dependent aminotransferase family.</text>
</comment>
<dbReference type="InterPro" id="IPR051446">
    <property type="entry name" value="HTH_trans_reg/aminotransferase"/>
</dbReference>
<dbReference type="Pfam" id="PF00155">
    <property type="entry name" value="Aminotran_1_2"/>
    <property type="match status" value="1"/>
</dbReference>
<feature type="domain" description="HTH gntR-type" evidence="7">
    <location>
        <begin position="14"/>
        <end position="82"/>
    </location>
</feature>
<feature type="domain" description="SWIRM" evidence="6">
    <location>
        <begin position="1"/>
        <end position="80"/>
    </location>
</feature>
<dbReference type="InterPro" id="IPR036388">
    <property type="entry name" value="WH-like_DNA-bd_sf"/>
</dbReference>
<dbReference type="InterPro" id="IPR004839">
    <property type="entry name" value="Aminotransferase_I/II_large"/>
</dbReference>
<dbReference type="RefSeq" id="WP_008688905.1">
    <property type="nucleotide sequence ID" value="NZ_AP024510.1"/>
</dbReference>
<dbReference type="Proteomes" id="UP000295773">
    <property type="component" value="Unassembled WGS sequence"/>
</dbReference>
<proteinExistence type="inferred from homology"/>
<dbReference type="Pfam" id="PF00392">
    <property type="entry name" value="GntR"/>
    <property type="match status" value="1"/>
</dbReference>
<organism evidence="8 9">
    <name type="scientific">Longicatena caecimuris</name>
    <dbReference type="NCBI Taxonomy" id="1796635"/>
    <lineage>
        <taxon>Bacteria</taxon>
        <taxon>Bacillati</taxon>
        <taxon>Bacillota</taxon>
        <taxon>Erysipelotrichia</taxon>
        <taxon>Erysipelotrichales</taxon>
        <taxon>Erysipelotrichaceae</taxon>
        <taxon>Longicatena</taxon>
    </lineage>
</organism>
<evidence type="ECO:0000256" key="1">
    <source>
        <dbReference type="ARBA" id="ARBA00005384"/>
    </source>
</evidence>
<dbReference type="InterPro" id="IPR000524">
    <property type="entry name" value="Tscrpt_reg_HTH_GntR"/>
</dbReference>
<dbReference type="GO" id="GO:0003700">
    <property type="term" value="F:DNA-binding transcription factor activity"/>
    <property type="evidence" value="ECO:0007669"/>
    <property type="project" value="InterPro"/>
</dbReference>
<evidence type="ECO:0000313" key="8">
    <source>
        <dbReference type="EMBL" id="TCU62736.1"/>
    </source>
</evidence>
<keyword evidence="8" id="KW-0032">Aminotransferase</keyword>
<keyword evidence="8" id="KW-0808">Transferase</keyword>
<dbReference type="SMART" id="SM00345">
    <property type="entry name" value="HTH_GNTR"/>
    <property type="match status" value="1"/>
</dbReference>
<comment type="caution">
    <text evidence="8">The sequence shown here is derived from an EMBL/GenBank/DDBJ whole genome shotgun (WGS) entry which is preliminary data.</text>
</comment>
<dbReference type="SUPFAM" id="SSF53383">
    <property type="entry name" value="PLP-dependent transferases"/>
    <property type="match status" value="1"/>
</dbReference>
<dbReference type="InterPro" id="IPR036390">
    <property type="entry name" value="WH_DNA-bd_sf"/>
</dbReference>
<keyword evidence="9" id="KW-1185">Reference proteome</keyword>
<dbReference type="InterPro" id="IPR007526">
    <property type="entry name" value="SWIRM"/>
</dbReference>
<dbReference type="GO" id="GO:0003677">
    <property type="term" value="F:DNA binding"/>
    <property type="evidence" value="ECO:0007669"/>
    <property type="project" value="UniProtKB-KW"/>
</dbReference>
<evidence type="ECO:0000256" key="4">
    <source>
        <dbReference type="ARBA" id="ARBA00023125"/>
    </source>
</evidence>
<dbReference type="AlphaFoldDB" id="A0A4R3TMN7"/>
<keyword evidence="5" id="KW-0804">Transcription</keyword>
<dbReference type="PANTHER" id="PTHR46577:SF1">
    <property type="entry name" value="HTH-TYPE TRANSCRIPTIONAL REGULATORY PROTEIN GABR"/>
    <property type="match status" value="1"/>
</dbReference>
<keyword evidence="3" id="KW-0805">Transcription regulation</keyword>
<dbReference type="PROSITE" id="PS50934">
    <property type="entry name" value="SWIRM"/>
    <property type="match status" value="1"/>
</dbReference>
<evidence type="ECO:0000259" key="7">
    <source>
        <dbReference type="PROSITE" id="PS50949"/>
    </source>
</evidence>
<evidence type="ECO:0000256" key="3">
    <source>
        <dbReference type="ARBA" id="ARBA00023015"/>
    </source>
</evidence>
<dbReference type="SUPFAM" id="SSF46785">
    <property type="entry name" value="Winged helix' DNA-binding domain"/>
    <property type="match status" value="1"/>
</dbReference>
<dbReference type="PANTHER" id="PTHR46577">
    <property type="entry name" value="HTH-TYPE TRANSCRIPTIONAL REGULATORY PROTEIN GABR"/>
    <property type="match status" value="1"/>
</dbReference>
<dbReference type="CDD" id="cd00609">
    <property type="entry name" value="AAT_like"/>
    <property type="match status" value="1"/>
</dbReference>
<dbReference type="GeneID" id="73795365"/>
<keyword evidence="4" id="KW-0238">DNA-binding</keyword>
<reference evidence="8 9" key="1">
    <citation type="submission" date="2019-03" db="EMBL/GenBank/DDBJ databases">
        <title>Genomic Encyclopedia of Type Strains, Phase IV (KMG-IV): sequencing the most valuable type-strain genomes for metagenomic binning, comparative biology and taxonomic classification.</title>
        <authorList>
            <person name="Goeker M."/>
        </authorList>
    </citation>
    <scope>NUCLEOTIDE SEQUENCE [LARGE SCALE GENOMIC DNA]</scope>
    <source>
        <strain evidence="8 9">DSM 29481</strain>
    </source>
</reference>
<evidence type="ECO:0000313" key="9">
    <source>
        <dbReference type="Proteomes" id="UP000295773"/>
    </source>
</evidence>
<dbReference type="Gene3D" id="3.40.640.10">
    <property type="entry name" value="Type I PLP-dependent aspartate aminotransferase-like (Major domain)"/>
    <property type="match status" value="1"/>
</dbReference>
<dbReference type="GO" id="GO:0008483">
    <property type="term" value="F:transaminase activity"/>
    <property type="evidence" value="ECO:0007669"/>
    <property type="project" value="UniProtKB-KW"/>
</dbReference>
<dbReference type="EMBL" id="SMBP01000003">
    <property type="protein sequence ID" value="TCU62736.1"/>
    <property type="molecule type" value="Genomic_DNA"/>
</dbReference>
<dbReference type="Gene3D" id="1.10.10.10">
    <property type="entry name" value="Winged helix-like DNA-binding domain superfamily/Winged helix DNA-binding domain"/>
    <property type="match status" value="1"/>
</dbReference>
<keyword evidence="2" id="KW-0663">Pyridoxal phosphate</keyword>
<evidence type="ECO:0000256" key="5">
    <source>
        <dbReference type="ARBA" id="ARBA00023163"/>
    </source>
</evidence>
<name>A0A4R3TMN7_9FIRM</name>
<protein>
    <submittedName>
        <fullName evidence="8">GntR family transcriptional regulator/MocR family aminotransferase</fullName>
    </submittedName>
</protein>
<gene>
    <name evidence="8" type="ORF">EDD61_103151</name>
</gene>
<sequence>MEMQTSTFERQKGMALYKQIYLKLRKDIMQGYLKKGDRLPSIRSCEQLFKVSKTSVERAYQLLLDEGYISSRPQAGYYVDVDEEHVRMRLSLLQNVQRNPTYRIRYDFRSQSMDHDAFDMTLWKKYLKEVLELHQVITTYGDAQGEVSLREALQKYAYSMRGVLCDVDAILIGASFQSLLFLLCGLLDKQMIVGMEKSGFSQAEEVFKSYGFPIVYLSLEEDGISIAELRKHHVQVLYINAGSLGKNHQPLSKKNKEELLRWAKQANAFIIEDDHNGELRYATKVTSAMQGFDMGERIFYIGSFSRLLLPSLRISYLVMTQDIKQRYISRKDNYAPTSSKIEQLALARYITDGHLERHIRRLKKRYEKKSQHMFDLLHTYLPEASCILEEASLQYVLRFPYELNYAEILVEGEKKGIAFNINSCQELVISFAAIAEKDMDEGIYRLRQLLHENAI</sequence>
<dbReference type="GO" id="GO:0030170">
    <property type="term" value="F:pyridoxal phosphate binding"/>
    <property type="evidence" value="ECO:0007669"/>
    <property type="project" value="InterPro"/>
</dbReference>
<dbReference type="InterPro" id="IPR015424">
    <property type="entry name" value="PyrdxlP-dep_Trfase"/>
</dbReference>
<evidence type="ECO:0000259" key="6">
    <source>
        <dbReference type="PROSITE" id="PS50934"/>
    </source>
</evidence>
<accession>A0A4R3TMN7</accession>
<dbReference type="InterPro" id="IPR015421">
    <property type="entry name" value="PyrdxlP-dep_Trfase_major"/>
</dbReference>